<dbReference type="InterPro" id="IPR033764">
    <property type="entry name" value="Sdr_B"/>
</dbReference>
<sequence length="498" mass="51254">MKHNLHTYSSALRAMRYFIVIGLVFIGQTIRAYAPEKEPAPKALGIGNLVFLDFNRNGIQDTGEPGVANVRVRLYQRGIERAQLLTDSNGQYDFTSANVSTGLLPNTAYEVRILPGDFPTDLKLTKPVQGGNPERDSDAQLIGGHAVIFVTTNNGDIPNDSYDIGFVAGNPDLLVSKLADSQQVVMGGSATFTIQISNTGSGAATNVVLSDTLDAGLAYVSSSPAATTVAFGETRILTWYLGTLTPGAVSTITVTTTVQKEGVLYNTTYATTTDTENSLANNAGSTCVTVPIMLCAESQYVANLPAQYVDVQWYKDGGTTPVGSGNSFTIVAAGNYTFTSTDGAGCTANGCCPIIVEEGMVPSLTITPDSPVICAGQSTSLAVSGCSAGSLLWSENAASATTATVVVAPATTTVYSVTCTPTAYGSCPGVTSTTVTVSPSVTATLSSATICNGTSATLIATGGSSYAFSDGTANSTGVLVVSPTVNDSRLYSVTVTSG</sequence>
<evidence type="ECO:0000256" key="1">
    <source>
        <dbReference type="ARBA" id="ARBA00004613"/>
    </source>
</evidence>
<dbReference type="Pfam" id="PF17210">
    <property type="entry name" value="SdrD_B"/>
    <property type="match status" value="1"/>
</dbReference>
<dbReference type="KEGG" id="senf:GJR95_40290"/>
<evidence type="ECO:0000259" key="4">
    <source>
        <dbReference type="Pfam" id="PF01345"/>
    </source>
</evidence>
<gene>
    <name evidence="6" type="ORF">GJR95_40290</name>
</gene>
<evidence type="ECO:0000313" key="6">
    <source>
        <dbReference type="EMBL" id="QHW00895.1"/>
    </source>
</evidence>
<reference evidence="6 7" key="1">
    <citation type="submission" date="2019-11" db="EMBL/GenBank/DDBJ databases">
        <title>Spirosoma endbachense sp. nov., isolated from a natural salt meadow.</title>
        <authorList>
            <person name="Rojas J."/>
            <person name="Ambika Manirajan B."/>
            <person name="Ratering S."/>
            <person name="Suarez C."/>
            <person name="Geissler-Plaum R."/>
            <person name="Schnell S."/>
        </authorList>
    </citation>
    <scope>NUCLEOTIDE SEQUENCE [LARGE SCALE GENOMIC DNA]</scope>
    <source>
        <strain evidence="6 7">I-24</strain>
    </source>
</reference>
<protein>
    <submittedName>
        <fullName evidence="6">DUF11 domain-containing protein</fullName>
    </submittedName>
</protein>
<dbReference type="AlphaFoldDB" id="A0A6P1W7L7"/>
<evidence type="ECO:0000313" key="7">
    <source>
        <dbReference type="Proteomes" id="UP000464577"/>
    </source>
</evidence>
<name>A0A6P1W7L7_9BACT</name>
<evidence type="ECO:0000256" key="2">
    <source>
        <dbReference type="ARBA" id="ARBA00022525"/>
    </source>
</evidence>
<feature type="domain" description="DUF11" evidence="4">
    <location>
        <begin position="172"/>
        <end position="286"/>
    </location>
</feature>
<proteinExistence type="predicted"/>
<organism evidence="6 7">
    <name type="scientific">Spirosoma endbachense</name>
    <dbReference type="NCBI Taxonomy" id="2666025"/>
    <lineage>
        <taxon>Bacteria</taxon>
        <taxon>Pseudomonadati</taxon>
        <taxon>Bacteroidota</taxon>
        <taxon>Cytophagia</taxon>
        <taxon>Cytophagales</taxon>
        <taxon>Cytophagaceae</taxon>
        <taxon>Spirosoma</taxon>
    </lineage>
</organism>
<keyword evidence="2" id="KW-0964">Secreted</keyword>
<dbReference type="NCBIfam" id="TIGR01451">
    <property type="entry name" value="B_ant_repeat"/>
    <property type="match status" value="1"/>
</dbReference>
<accession>A0A6P1W7L7</accession>
<dbReference type="Gene3D" id="2.60.40.10">
    <property type="entry name" value="Immunoglobulins"/>
    <property type="match status" value="2"/>
</dbReference>
<dbReference type="Pfam" id="PF01345">
    <property type="entry name" value="DUF11"/>
    <property type="match status" value="1"/>
</dbReference>
<dbReference type="InterPro" id="IPR013783">
    <property type="entry name" value="Ig-like_fold"/>
</dbReference>
<keyword evidence="3" id="KW-0732">Signal</keyword>
<evidence type="ECO:0000256" key="3">
    <source>
        <dbReference type="ARBA" id="ARBA00022729"/>
    </source>
</evidence>
<dbReference type="InterPro" id="IPR001434">
    <property type="entry name" value="OmcB-like_DUF11"/>
</dbReference>
<dbReference type="InterPro" id="IPR047589">
    <property type="entry name" value="DUF11_rpt"/>
</dbReference>
<feature type="domain" description="SD-repeat containing protein B" evidence="5">
    <location>
        <begin position="46"/>
        <end position="165"/>
    </location>
</feature>
<dbReference type="EMBL" id="CP045997">
    <property type="protein sequence ID" value="QHW00895.1"/>
    <property type="molecule type" value="Genomic_DNA"/>
</dbReference>
<evidence type="ECO:0000259" key="5">
    <source>
        <dbReference type="Pfam" id="PF17210"/>
    </source>
</evidence>
<dbReference type="SUPFAM" id="SSF117074">
    <property type="entry name" value="Hypothetical protein PA1324"/>
    <property type="match status" value="1"/>
</dbReference>
<dbReference type="Proteomes" id="UP000464577">
    <property type="component" value="Chromosome"/>
</dbReference>
<keyword evidence="7" id="KW-1185">Reference proteome</keyword>
<dbReference type="GO" id="GO:0005576">
    <property type="term" value="C:extracellular region"/>
    <property type="evidence" value="ECO:0007669"/>
    <property type="project" value="UniProtKB-SubCell"/>
</dbReference>
<comment type="subcellular location">
    <subcellularLocation>
        <location evidence="1">Secreted</location>
    </subcellularLocation>
</comment>